<evidence type="ECO:0000313" key="12">
    <source>
        <dbReference type="EMBL" id="KAF2670611.1"/>
    </source>
</evidence>
<dbReference type="EMBL" id="MU004234">
    <property type="protein sequence ID" value="KAF2670611.1"/>
    <property type="molecule type" value="Genomic_DNA"/>
</dbReference>
<dbReference type="GO" id="GO:0012505">
    <property type="term" value="C:endomembrane system"/>
    <property type="evidence" value="ECO:0007669"/>
    <property type="project" value="UniProtKB-SubCell"/>
</dbReference>
<dbReference type="PANTHER" id="PTHR12145:SF36">
    <property type="entry name" value="MANNAN ENDO-1,6-ALPHA-MANNOSIDASE DCW1"/>
    <property type="match status" value="1"/>
</dbReference>
<name>A0A6A6UGC8_9PEZI</name>
<reference evidence="12" key="1">
    <citation type="journal article" date="2020" name="Stud. Mycol.">
        <title>101 Dothideomycetes genomes: a test case for predicting lifestyles and emergence of pathogens.</title>
        <authorList>
            <person name="Haridas S."/>
            <person name="Albert R."/>
            <person name="Binder M."/>
            <person name="Bloem J."/>
            <person name="Labutti K."/>
            <person name="Salamov A."/>
            <person name="Andreopoulos B."/>
            <person name="Baker S."/>
            <person name="Barry K."/>
            <person name="Bills G."/>
            <person name="Bluhm B."/>
            <person name="Cannon C."/>
            <person name="Castanera R."/>
            <person name="Culley D."/>
            <person name="Daum C."/>
            <person name="Ezra D."/>
            <person name="Gonzalez J."/>
            <person name="Henrissat B."/>
            <person name="Kuo A."/>
            <person name="Liang C."/>
            <person name="Lipzen A."/>
            <person name="Lutzoni F."/>
            <person name="Magnuson J."/>
            <person name="Mondo S."/>
            <person name="Nolan M."/>
            <person name="Ohm R."/>
            <person name="Pangilinan J."/>
            <person name="Park H.-J."/>
            <person name="Ramirez L."/>
            <person name="Alfaro M."/>
            <person name="Sun H."/>
            <person name="Tritt A."/>
            <person name="Yoshinaga Y."/>
            <person name="Zwiers L.-H."/>
            <person name="Turgeon B."/>
            <person name="Goodwin S."/>
            <person name="Spatafora J."/>
            <person name="Crous P."/>
            <person name="Grigoriev I."/>
        </authorList>
    </citation>
    <scope>NUCLEOTIDE SEQUENCE</scope>
    <source>
        <strain evidence="12">CBS 115976</strain>
    </source>
</reference>
<dbReference type="Pfam" id="PF03663">
    <property type="entry name" value="Glyco_hydro_76"/>
    <property type="match status" value="1"/>
</dbReference>
<dbReference type="GO" id="GO:0016052">
    <property type="term" value="P:carbohydrate catabolic process"/>
    <property type="evidence" value="ECO:0007669"/>
    <property type="project" value="InterPro"/>
</dbReference>
<evidence type="ECO:0000256" key="6">
    <source>
        <dbReference type="ARBA" id="ARBA00022801"/>
    </source>
</evidence>
<comment type="similarity">
    <text evidence="3 10">Belongs to the glycosyl hydrolase 76 family.</text>
</comment>
<keyword evidence="6 10" id="KW-0378">Hydrolase</keyword>
<dbReference type="GO" id="GO:0008496">
    <property type="term" value="F:mannan endo-1,6-alpha-mannosidase activity"/>
    <property type="evidence" value="ECO:0007669"/>
    <property type="project" value="UniProtKB-UniRule"/>
</dbReference>
<proteinExistence type="inferred from homology"/>
<evidence type="ECO:0000256" key="10">
    <source>
        <dbReference type="PIRNR" id="PIRNR016302"/>
    </source>
</evidence>
<sequence length="446" mass="47113">MRSARFLSVVLVVSSTSVSALDLDPKNADSIKSAAKAVAKTVVSLYNGNKSVEIPGIFSTPGFYWWQAAPVWDALVDYSFLTGDTTYNDIVGKALQFQVGPNNDYMPPNQTKSEGNDDQSFWALAAMTAAERNFPAPNTSIPTWSTLATNVFNTQAARWDDKTCGGGVRWQIFSFNNGYNYKNSQSNGNLFELSARLAAFTKNATYSDWAEKTYSWLEQVGFVNNGAVYDGADLTTNCTSVSHLQWSNNAGALIYGSAIMYNLTSDAKWRNRTSTLLNATLTTFFKDGIMEEVACENIGTCASDQTFFKGITAIHLARTAVVAPFTAQSIMPLLQSSATGAAVNACTAPDGSCTLIWTASANNASTSGVTSLGTDFSALEVIQANLVGSAKSIVTQNGSTAVGGNSSSSGSASGSTAKGSGVNLAIPGLLSVAQIFGLILLGHVVL</sequence>
<evidence type="ECO:0000256" key="7">
    <source>
        <dbReference type="ARBA" id="ARBA00023136"/>
    </source>
</evidence>
<evidence type="ECO:0000256" key="9">
    <source>
        <dbReference type="ARBA" id="ARBA00023295"/>
    </source>
</evidence>
<keyword evidence="7" id="KW-0472">Membrane</keyword>
<dbReference type="GO" id="GO:0009272">
    <property type="term" value="P:fungal-type cell wall biogenesis"/>
    <property type="evidence" value="ECO:0007669"/>
    <property type="project" value="TreeGrafter"/>
</dbReference>
<evidence type="ECO:0000256" key="2">
    <source>
        <dbReference type="ARBA" id="ARBA00004308"/>
    </source>
</evidence>
<dbReference type="InterPro" id="IPR008928">
    <property type="entry name" value="6-hairpin_glycosidase_sf"/>
</dbReference>
<keyword evidence="5 11" id="KW-0732">Signal</keyword>
<comment type="subcellular location">
    <subcellularLocation>
        <location evidence="2">Endomembrane system</location>
    </subcellularLocation>
</comment>
<dbReference type="PANTHER" id="PTHR12145">
    <property type="entry name" value="MANNAN ENDO-1,6-ALPHA-MANNOSIDASE DCW1"/>
    <property type="match status" value="1"/>
</dbReference>
<dbReference type="EC" id="3.2.1.101" evidence="4 10"/>
<comment type="catalytic activity">
    <reaction evidence="1 10">
        <text>Random hydrolysis of (1-&gt;6)-alpha-D-mannosidic linkages in unbranched (1-&gt;6)-mannans.</text>
        <dbReference type="EC" id="3.2.1.101"/>
    </reaction>
</comment>
<accession>A0A6A6UGC8</accession>
<protein>
    <recommendedName>
        <fullName evidence="4 10">Mannan endo-1,6-alpha-mannosidase</fullName>
        <ecNumber evidence="4 10">3.2.1.101</ecNumber>
    </recommendedName>
</protein>
<dbReference type="InterPro" id="IPR014480">
    <property type="entry name" value="Mannan-1_6-alpha_mannosidase"/>
</dbReference>
<dbReference type="OrthoDB" id="4187847at2759"/>
<dbReference type="SUPFAM" id="SSF48208">
    <property type="entry name" value="Six-hairpin glycosidases"/>
    <property type="match status" value="1"/>
</dbReference>
<dbReference type="Proteomes" id="UP000799302">
    <property type="component" value="Unassembled WGS sequence"/>
</dbReference>
<keyword evidence="13" id="KW-1185">Reference proteome</keyword>
<evidence type="ECO:0000313" key="13">
    <source>
        <dbReference type="Proteomes" id="UP000799302"/>
    </source>
</evidence>
<evidence type="ECO:0000256" key="11">
    <source>
        <dbReference type="SAM" id="SignalP"/>
    </source>
</evidence>
<feature type="chain" id="PRO_5025463181" description="Mannan endo-1,6-alpha-mannosidase" evidence="11">
    <location>
        <begin position="21"/>
        <end position="446"/>
    </location>
</feature>
<dbReference type="PIRSF" id="PIRSF016302">
    <property type="entry name" value="Man_a_manosd"/>
    <property type="match status" value="1"/>
</dbReference>
<dbReference type="FunFam" id="1.50.10.20:FF:000006">
    <property type="entry name" value="Mannan endo-1,6-alpha-mannosidase"/>
    <property type="match status" value="1"/>
</dbReference>
<evidence type="ECO:0000256" key="8">
    <source>
        <dbReference type="ARBA" id="ARBA00023180"/>
    </source>
</evidence>
<keyword evidence="8" id="KW-0325">Glycoprotein</keyword>
<keyword evidence="9 10" id="KW-0326">Glycosidase</keyword>
<organism evidence="12 13">
    <name type="scientific">Microthyrium microscopicum</name>
    <dbReference type="NCBI Taxonomy" id="703497"/>
    <lineage>
        <taxon>Eukaryota</taxon>
        <taxon>Fungi</taxon>
        <taxon>Dikarya</taxon>
        <taxon>Ascomycota</taxon>
        <taxon>Pezizomycotina</taxon>
        <taxon>Dothideomycetes</taxon>
        <taxon>Dothideomycetes incertae sedis</taxon>
        <taxon>Microthyriales</taxon>
        <taxon>Microthyriaceae</taxon>
        <taxon>Microthyrium</taxon>
    </lineage>
</organism>
<evidence type="ECO:0000256" key="5">
    <source>
        <dbReference type="ARBA" id="ARBA00022729"/>
    </source>
</evidence>
<evidence type="ECO:0000256" key="4">
    <source>
        <dbReference type="ARBA" id="ARBA00012350"/>
    </source>
</evidence>
<evidence type="ECO:0000256" key="3">
    <source>
        <dbReference type="ARBA" id="ARBA00009699"/>
    </source>
</evidence>
<dbReference type="AlphaFoldDB" id="A0A6A6UGC8"/>
<dbReference type="InterPro" id="IPR005198">
    <property type="entry name" value="Glyco_hydro_76"/>
</dbReference>
<evidence type="ECO:0000256" key="1">
    <source>
        <dbReference type="ARBA" id="ARBA00001452"/>
    </source>
</evidence>
<gene>
    <name evidence="12" type="ORF">BT63DRAFT_413318</name>
</gene>
<feature type="signal peptide" evidence="11">
    <location>
        <begin position="1"/>
        <end position="20"/>
    </location>
</feature>
<dbReference type="Gene3D" id="1.50.10.20">
    <property type="match status" value="1"/>
</dbReference>